<feature type="region of interest" description="Disordered" evidence="4">
    <location>
        <begin position="1468"/>
        <end position="1491"/>
    </location>
</feature>
<feature type="region of interest" description="Disordered" evidence="4">
    <location>
        <begin position="843"/>
        <end position="866"/>
    </location>
</feature>
<dbReference type="GO" id="GO:0005576">
    <property type="term" value="C:extracellular region"/>
    <property type="evidence" value="ECO:0007669"/>
    <property type="project" value="UniProtKB-SubCell"/>
</dbReference>
<feature type="domain" description="Ig-like" evidence="7">
    <location>
        <begin position="897"/>
        <end position="981"/>
    </location>
</feature>
<feature type="domain" description="DUF11" evidence="5">
    <location>
        <begin position="14"/>
        <end position="122"/>
    </location>
</feature>
<feature type="region of interest" description="Disordered" evidence="4">
    <location>
        <begin position="719"/>
        <end position="741"/>
    </location>
</feature>
<feature type="domain" description="SD-repeat containing protein B" evidence="6">
    <location>
        <begin position="772"/>
        <end position="891"/>
    </location>
</feature>
<comment type="subcellular location">
    <subcellularLocation>
        <location evidence="1">Secreted</location>
    </subcellularLocation>
</comment>
<dbReference type="InterPro" id="IPR001434">
    <property type="entry name" value="OmcB-like_DUF11"/>
</dbReference>
<keyword evidence="3" id="KW-0732">Signal</keyword>
<dbReference type="NCBIfam" id="TIGR04131">
    <property type="entry name" value="Bac_Flav_CTERM"/>
    <property type="match status" value="1"/>
</dbReference>
<name>A0A8J3D9D9_9BACT</name>
<dbReference type="InterPro" id="IPR047589">
    <property type="entry name" value="DUF11_rpt"/>
</dbReference>
<feature type="domain" description="SD-repeat containing protein B" evidence="6">
    <location>
        <begin position="644"/>
        <end position="763"/>
    </location>
</feature>
<feature type="region of interest" description="Disordered" evidence="4">
    <location>
        <begin position="607"/>
        <end position="631"/>
    </location>
</feature>
<feature type="region of interest" description="Disordered" evidence="4">
    <location>
        <begin position="335"/>
        <end position="369"/>
    </location>
</feature>
<keyword evidence="9" id="KW-1185">Reference proteome</keyword>
<dbReference type="Gene3D" id="2.60.40.10">
    <property type="entry name" value="Immunoglobulins"/>
    <property type="match status" value="8"/>
</dbReference>
<protein>
    <recommendedName>
        <fullName evidence="10">DUF11 domain-containing protein</fullName>
    </recommendedName>
</protein>
<keyword evidence="2" id="KW-0964">Secreted</keyword>
<dbReference type="InterPro" id="IPR051172">
    <property type="entry name" value="Chlamydia_OmcB"/>
</dbReference>
<feature type="domain" description="DUF11" evidence="5">
    <location>
        <begin position="500"/>
        <end position="607"/>
    </location>
</feature>
<dbReference type="Pfam" id="PF17210">
    <property type="entry name" value="SdrD_B"/>
    <property type="match status" value="3"/>
</dbReference>
<feature type="region of interest" description="Disordered" evidence="4">
    <location>
        <begin position="3019"/>
        <end position="3039"/>
    </location>
</feature>
<organism evidence="8 9">
    <name type="scientific">Persicitalea jodogahamensis</name>
    <dbReference type="NCBI Taxonomy" id="402147"/>
    <lineage>
        <taxon>Bacteria</taxon>
        <taxon>Pseudomonadati</taxon>
        <taxon>Bacteroidota</taxon>
        <taxon>Cytophagia</taxon>
        <taxon>Cytophagales</taxon>
        <taxon>Spirosomataceae</taxon>
        <taxon>Persicitalea</taxon>
    </lineage>
</organism>
<feature type="domain" description="DUF11" evidence="5">
    <location>
        <begin position="1376"/>
        <end position="1480"/>
    </location>
</feature>
<feature type="region of interest" description="Disordered" evidence="4">
    <location>
        <begin position="447"/>
        <end position="468"/>
    </location>
</feature>
<evidence type="ECO:0000259" key="6">
    <source>
        <dbReference type="Pfam" id="PF17210"/>
    </source>
</evidence>
<feature type="domain" description="Ig-like" evidence="7">
    <location>
        <begin position="1173"/>
        <end position="1249"/>
    </location>
</feature>
<sequence>MFFLSLGTTWAQVDLSLSKNIDKSKPAIGDVVTYTITVKNSGILEATGVMIKDSLPLGGVSYLSSTLVRGGTSYTSATGMWNVGTVAPGDSAILTISATVLAQGVFFNVAEVFSMNEDDMDSWPNDGALDQDDLASTCFSVPIDYYAGDEFDVSVPSGYKGVVWSYNGIAITDSVMVDGKVRARVNPDSTLTIMGPGSYTFISTVGVSCPATGCCAIEIVDGPIFDLALRKNLAPGQASLVMPGDIVNFRLYIKNEGNTPATQIALTDSLPAGLSIAPGETAWTANGSGNILTLNTPIPGPLAPGDSVFVDVSVQVSGSFTGSSLTNYAQIQDAKNGEGNDVTDQDSTPGNGFNNGEDDADDEPINVSPTPYGSIGDLVFYDSNNNGVQDGGEPGINGVKVVLQDQNMVAIDSMITAGGGQYLFDSLASGQYFVKFFAPGDSVFVSPNQGGDPTKDSNAGESGTPGKTNVITIDTTKPSNDTLRNNPNIDAGIYRAPIFDLTLRKTLASNQPTTVLPGDTVTFSITVKNEGEIAATQIALSDSLPAGLTSIDAGWPQVGAIATRTELIPGPLAPGDSITVDIETKVETTFTSGILLNYAQIKDAKDQNGNPVIDKDSTPGNGSNNGEDDAASASVNVSLTPYGSIGDFVFFDTNNNGVQDDGEPGINGVKVQLQDENMVAIDSMITANGGKYLFDSLPTGTYFVKFFALSGQTFITPNVGGDPAKDSNAGESGTPGKTNGITINTSLPVNDIGRNNLTIDAGFNKIITPYGSIGDFVWLDTNNNGVQDANELTGVDGLTVELQDSAMIPIKTTVTKNGGKYLFDSLASGTYFVRFIAGPNQTLVQPKQGSDPTKDSDAGASGVPGKTKAITIDTTKPIDDTLRNNPNIDAGIAPQCPTITLTVSPDQEICVGEAVVLGATSNVQVVTIKWYYAAVGGTAFATTTSGLDLNLSPTSTTTYYLQAMTDQGCMSDRTPITVVVNAKPATPTCISNITNICPDSTVDLTAITISPISIVGGVFEWRVGPSTTSALVTDPTKVKGGKYYLFEKSPAGCYSNPAVIVVNIVSCDCQLVYNVNAGADQEVCAGSSVSVTATLTGSAAGITWTTTGTGTFASANSLTTTYTPSAADIADGSVVLSATTDDPDGNGTCVPKMDALSVVINPMPAPAFGVACDDTLVCLGKSTKLIGFAPGATIKWYLAEQGGTAIGSTPSGGKLVVTPSATTTYYAETVSDKGCVSAERTPVTVVVKPCFSDLAVVKTILTPGPYTPGQEINYSVTVQNLGIGNAKSVTVKDIFPSSLAYVSSAPVGEYNSGSGIWTIGDLTNGSNRVLIMTAKIKDSAAGSITNTAIVRSADNDPGKTTNDTSSVTIKVDNIADLMLAKKASKVNPVTGETITYTLEVTNDGPQKATNVEVTDQLPAGLEFVSSTDFSKTGNILKGIVASIGVGETKSLTFEAKVTGAGAIKNVAQISKSDQKDPDSTPGDGYTNGQDDEASVTVNVGCPTIEPPIIACAETNVCVGTSIKLTSVGCKNGTVKWSNGMTGASIMATVNETTTFTAVCEVGECQSAPSNPITIKVAAPVKPVLASNVSEVCIGGSATLTASNCNGVVVWSTGATGSPLVVTPTETTTYTAYCKKSECVSESASITIKIGQPGPPPVITCGKMEICPGESVTLTAYECAGTVKWSNGTTGTSITVSPAATTTYSAKCVTGTCESEESEKHTIKVTTPQAPVIASSNLTICPGGTATLTATGCDGTVKWSNGQTGSSIVVTLNATKSFTATCKTDACESSESNMVTIKVAAPTAPIIASDKTVVCAGDSVTLTATGCTATTTWSNGMAGASIKVAPTATTVYSAVCKVDDCASDASNKVTINVNTAGTPPVIAASKPDICAGEEVTLTATGCTGVVKWSNGTEGASIKVNPTTTTSYTAICKITAATCASGPSNTVTIKVGTPVAPVLTASKLTICQGEEVTLTATGCTGTVKWDNGMTGASIKVSPTAATTYGATCDKGVCVSEKATIKIDVTTTPPPTVICSTDSICKGESVTLIIQGCEGTAKWSTGQTGEAIVVSPMVTTSYTASCVVNGCESASSIQYKINVVEPVKPVLTASKNPIAPGESTTITATGCNGSLEWSNGSAESSITVSPAVTTTYSVICLVKECASDTAKLTIEVKDCKVEAPVISASSPTVCVGSNVTLTATGCANTVVWSNGQTGPSITVALSTTTTFTATCKLDEECMSLVSNAVTVSVTRLEAPTLTVSSNRICAGDSVKLTAIGCQGEVMWSNGATGASIYVKPTATTSYSATCKLGTCESSPSASATISVGKPGTPTISASTNSICFGTPVTLTASGCSEGYVIWSNGLVGNSITISPAATTTFTAQCCTSTFCKSDPSTPVTVTVGQKVVKPLTQNLTNVCPFNTVDLTTGVTSSPKSAGGVFVYRTGSSPESAAVADPAKVGAGTYYVFEKATTGCFSGASVIIVTITNCDNTTPCETNPATADAGADATICAATTYKLAGSIGGAAASGMWTTSGTGTFDNPGLLTATYTPSLADLQSGEVTLTLTTNDPDGPNGNCVAASDQVKLTLESIKIQPGIAINGVAKTDTMATTLSICAGDSVTITATDVLDSGAYTYKLNGGAASANNTFVVKSSGTYSVTLMNEAGCSSMASARVIVNVTAPMMTPVVSNKRNTCPSTTVDLTTAVMGQPSNGNSYIYRIGTSPTSDVVASPTMVGAGTYYVFEKSAEGCFSTPSKVEVGIIDCSIDTDSTDLEIIKTVDKLTVAKGGEATYSIKIKNNGPIDATNITVIDILPEGLKYIAGAGYDIDGNVIKGVIPKIAANDSLVFTCLVDVIGEGTITNVAQIANLDQRDYNSANNKSAVDLIATAAPLAHENSIGVAKQAGDPVVITPGVYDVPYTIMVKNLGSNDLTKVQVIDDLSLTFGNGAKIVDGSIKVEADSGFVVNTAYTGEGANTGLLVDSLSTLPVGTMRDIYLTVRVDVTAATTSTFNNVALGSAMGAENVMVADSSTAGSNPDPDEDMDPTNDSEVTPIVLNNIPGESFIGVALSVKDTVRQSNGTYNITYQVVVKNFGSSVLTNVQITDSLSKVFNTQTGATFTKVGTPIASDISELAINQSFDGLNDMELLVSPNSRLNAGASDTLLFTINVQTDGRTEPYLNWVYASAKSGEKTVTDKSTNGVLADLNGNGDPTEALEDLGTPLVIPGGTELFIPEGFSPNGDGINDVFVIRNVPAGKRVTLEIYNRWMTQVFKDDDYKNDWTGISNNGLRVGNTAQGLPDGTYFYVVKIEDGKQYVRYMTITR</sequence>
<dbReference type="NCBIfam" id="TIGR01451">
    <property type="entry name" value="B_ant_repeat"/>
    <property type="match status" value="6"/>
</dbReference>
<feature type="domain" description="DUF11" evidence="5">
    <location>
        <begin position="226"/>
        <end position="342"/>
    </location>
</feature>
<feature type="domain" description="SD-repeat containing protein B" evidence="6">
    <location>
        <begin position="374"/>
        <end position="492"/>
    </location>
</feature>
<evidence type="ECO:0000256" key="1">
    <source>
        <dbReference type="ARBA" id="ARBA00004613"/>
    </source>
</evidence>
<dbReference type="InterPro" id="IPR044023">
    <property type="entry name" value="Ig_7"/>
</dbReference>
<dbReference type="Proteomes" id="UP000598271">
    <property type="component" value="Unassembled WGS sequence"/>
</dbReference>
<evidence type="ECO:0000256" key="4">
    <source>
        <dbReference type="SAM" id="MobiDB-lite"/>
    </source>
</evidence>
<dbReference type="PANTHER" id="PTHR34819">
    <property type="entry name" value="LARGE CYSTEINE-RICH PERIPLASMIC PROTEIN OMCB"/>
    <property type="match status" value="1"/>
</dbReference>
<evidence type="ECO:0000259" key="7">
    <source>
        <dbReference type="Pfam" id="PF19081"/>
    </source>
</evidence>
<feature type="domain" description="DUF11" evidence="5">
    <location>
        <begin position="1253"/>
        <end position="1369"/>
    </location>
</feature>
<dbReference type="Pfam" id="PF13585">
    <property type="entry name" value="CHU_C"/>
    <property type="match status" value="1"/>
</dbReference>
<evidence type="ECO:0000256" key="3">
    <source>
        <dbReference type="ARBA" id="ARBA00022729"/>
    </source>
</evidence>
<comment type="caution">
    <text evidence="8">The sequence shown here is derived from an EMBL/GenBank/DDBJ whole genome shotgun (WGS) entry which is preliminary data.</text>
</comment>
<evidence type="ECO:0000313" key="9">
    <source>
        <dbReference type="Proteomes" id="UP000598271"/>
    </source>
</evidence>
<evidence type="ECO:0000256" key="2">
    <source>
        <dbReference type="ARBA" id="ARBA00022525"/>
    </source>
</evidence>
<reference evidence="8 9" key="1">
    <citation type="journal article" date="2014" name="Int. J. Syst. Evol. Microbiol.">
        <title>Complete genome sequence of Corynebacterium casei LMG S-19264T (=DSM 44701T), isolated from a smear-ripened cheese.</title>
        <authorList>
            <consortium name="US DOE Joint Genome Institute (JGI-PGF)"/>
            <person name="Walter F."/>
            <person name="Albersmeier A."/>
            <person name="Kalinowski J."/>
            <person name="Ruckert C."/>
        </authorList>
    </citation>
    <scope>NUCLEOTIDE SEQUENCE [LARGE SCALE GENOMIC DNA]</scope>
    <source>
        <strain evidence="8 9">KCTC 12866</strain>
    </source>
</reference>
<evidence type="ECO:0008006" key="10">
    <source>
        <dbReference type="Google" id="ProtNLM"/>
    </source>
</evidence>
<dbReference type="InterPro" id="IPR033764">
    <property type="entry name" value="Sdr_B"/>
</dbReference>
<gene>
    <name evidence="8" type="ORF">GCM10007390_27260</name>
</gene>
<dbReference type="InterPro" id="IPR013783">
    <property type="entry name" value="Ig-like_fold"/>
</dbReference>
<feature type="compositionally biased region" description="Polar residues" evidence="4">
    <location>
        <begin position="345"/>
        <end position="354"/>
    </location>
</feature>
<dbReference type="EMBL" id="BMXF01000002">
    <property type="protein sequence ID" value="GHB71871.1"/>
    <property type="molecule type" value="Genomic_DNA"/>
</dbReference>
<dbReference type="Pfam" id="PF01345">
    <property type="entry name" value="DUF11"/>
    <property type="match status" value="6"/>
</dbReference>
<accession>A0A8J3D9D9</accession>
<evidence type="ECO:0000313" key="8">
    <source>
        <dbReference type="EMBL" id="GHB71871.1"/>
    </source>
</evidence>
<dbReference type="Pfam" id="PF19081">
    <property type="entry name" value="Ig_7"/>
    <property type="match status" value="2"/>
</dbReference>
<dbReference type="InterPro" id="IPR026341">
    <property type="entry name" value="T9SS_type_B"/>
</dbReference>
<evidence type="ECO:0000259" key="5">
    <source>
        <dbReference type="Pfam" id="PF01345"/>
    </source>
</evidence>
<feature type="compositionally biased region" description="Polar residues" evidence="4">
    <location>
        <begin position="729"/>
        <end position="741"/>
    </location>
</feature>
<feature type="domain" description="DUF11" evidence="5">
    <location>
        <begin position="2764"/>
        <end position="2875"/>
    </location>
</feature>
<proteinExistence type="predicted"/>
<dbReference type="PANTHER" id="PTHR34819:SF3">
    <property type="entry name" value="CELL SURFACE PROTEIN"/>
    <property type="match status" value="1"/>
</dbReference>
<dbReference type="SUPFAM" id="SSF117074">
    <property type="entry name" value="Hypothetical protein PA1324"/>
    <property type="match status" value="3"/>
</dbReference>
<feature type="compositionally biased region" description="Acidic residues" evidence="4">
    <location>
        <begin position="3028"/>
        <end position="3037"/>
    </location>
</feature>